<feature type="domain" description="Enoyl reductase (ER)" evidence="3">
    <location>
        <begin position="7"/>
        <end position="308"/>
    </location>
</feature>
<dbReference type="PANTHER" id="PTHR45348">
    <property type="entry name" value="HYPOTHETICAL OXIDOREDUCTASE (EUROFUNG)"/>
    <property type="match status" value="1"/>
</dbReference>
<evidence type="ECO:0000259" key="3">
    <source>
        <dbReference type="SMART" id="SM00829"/>
    </source>
</evidence>
<dbReference type="PANTHER" id="PTHR45348:SF2">
    <property type="entry name" value="ZINC-TYPE ALCOHOL DEHYDROGENASE-LIKE PROTEIN C2E1P3.01"/>
    <property type="match status" value="1"/>
</dbReference>
<dbReference type="SMART" id="SM00829">
    <property type="entry name" value="PKS_ER"/>
    <property type="match status" value="1"/>
</dbReference>
<dbReference type="InterPro" id="IPR011032">
    <property type="entry name" value="GroES-like_sf"/>
</dbReference>
<dbReference type="InterPro" id="IPR036291">
    <property type="entry name" value="NAD(P)-bd_dom_sf"/>
</dbReference>
<evidence type="ECO:0000313" key="5">
    <source>
        <dbReference type="Proteomes" id="UP001358417"/>
    </source>
</evidence>
<accession>A0AAV9N1J4</accession>
<dbReference type="Proteomes" id="UP001358417">
    <property type="component" value="Unassembled WGS sequence"/>
</dbReference>
<comment type="similarity">
    <text evidence="1">Belongs to the zinc-containing alcohol dehydrogenase family.</text>
</comment>
<gene>
    <name evidence="4" type="ORF">LTR84_007127</name>
</gene>
<dbReference type="RefSeq" id="XP_064702347.1">
    <property type="nucleotide sequence ID" value="XM_064850681.1"/>
</dbReference>
<keyword evidence="5" id="KW-1185">Reference proteome</keyword>
<dbReference type="InterPro" id="IPR013149">
    <property type="entry name" value="ADH-like_C"/>
</dbReference>
<dbReference type="GeneID" id="89975294"/>
<sequence length="311" mass="33821">MNPTDYKHIDNWNNRGCLVGCDYSGVVEELGSGYSKPWKVGDRICGFAHGGNELNHEDGAFAVSIVVKADIAIRLPDSMSHEEGCTLPVAVITCGQALFMDTELPRPLPDGVMASTGRYILIYGGSSATGSIAIQFAKLVGLVPITICSARNFEFVSSLGAVAAFDYNNPEACVAHIQEFMDSRGGIEYVFDTISTAKSAEICGKLIETGGVWAYTLLGTDIPREDVKKIYPLAYLSTGERIKKGDHVDFAASRANFDFVQEWALLVESLLQKSLLRPHPSYIEHGLEKVLDGLELMRGGKVSGKKLVYML</sequence>
<organism evidence="4 5">
    <name type="scientific">Exophiala bonariae</name>
    <dbReference type="NCBI Taxonomy" id="1690606"/>
    <lineage>
        <taxon>Eukaryota</taxon>
        <taxon>Fungi</taxon>
        <taxon>Dikarya</taxon>
        <taxon>Ascomycota</taxon>
        <taxon>Pezizomycotina</taxon>
        <taxon>Eurotiomycetes</taxon>
        <taxon>Chaetothyriomycetidae</taxon>
        <taxon>Chaetothyriales</taxon>
        <taxon>Herpotrichiellaceae</taxon>
        <taxon>Exophiala</taxon>
    </lineage>
</organism>
<dbReference type="SUPFAM" id="SSF50129">
    <property type="entry name" value="GroES-like"/>
    <property type="match status" value="1"/>
</dbReference>
<dbReference type="SUPFAM" id="SSF51735">
    <property type="entry name" value="NAD(P)-binding Rossmann-fold domains"/>
    <property type="match status" value="1"/>
</dbReference>
<comment type="caution">
    <text evidence="4">The sequence shown here is derived from an EMBL/GenBank/DDBJ whole genome shotgun (WGS) entry which is preliminary data.</text>
</comment>
<evidence type="ECO:0000256" key="1">
    <source>
        <dbReference type="ARBA" id="ARBA00008072"/>
    </source>
</evidence>
<dbReference type="InterPro" id="IPR047122">
    <property type="entry name" value="Trans-enoyl_RdTase-like"/>
</dbReference>
<dbReference type="InterPro" id="IPR013154">
    <property type="entry name" value="ADH-like_N"/>
</dbReference>
<reference evidence="4 5" key="1">
    <citation type="submission" date="2023-08" db="EMBL/GenBank/DDBJ databases">
        <title>Black Yeasts Isolated from many extreme environments.</title>
        <authorList>
            <person name="Coleine C."/>
            <person name="Stajich J.E."/>
            <person name="Selbmann L."/>
        </authorList>
    </citation>
    <scope>NUCLEOTIDE SEQUENCE [LARGE SCALE GENOMIC DNA]</scope>
    <source>
        <strain evidence="4 5">CCFEE 5792</strain>
    </source>
</reference>
<dbReference type="InterPro" id="IPR020843">
    <property type="entry name" value="ER"/>
</dbReference>
<dbReference type="GO" id="GO:0016651">
    <property type="term" value="F:oxidoreductase activity, acting on NAD(P)H"/>
    <property type="evidence" value="ECO:0007669"/>
    <property type="project" value="InterPro"/>
</dbReference>
<evidence type="ECO:0000256" key="2">
    <source>
        <dbReference type="ARBA" id="ARBA00023002"/>
    </source>
</evidence>
<protein>
    <recommendedName>
        <fullName evidence="3">Enoyl reductase (ER) domain-containing protein</fullName>
    </recommendedName>
</protein>
<dbReference type="Gene3D" id="3.40.50.720">
    <property type="entry name" value="NAD(P)-binding Rossmann-like Domain"/>
    <property type="match status" value="1"/>
</dbReference>
<name>A0AAV9N1J4_9EURO</name>
<keyword evidence="2" id="KW-0560">Oxidoreductase</keyword>
<dbReference type="CDD" id="cd08249">
    <property type="entry name" value="enoyl_reductase_like"/>
    <property type="match status" value="1"/>
</dbReference>
<dbReference type="Gene3D" id="3.90.180.10">
    <property type="entry name" value="Medium-chain alcohol dehydrogenases, catalytic domain"/>
    <property type="match status" value="1"/>
</dbReference>
<evidence type="ECO:0000313" key="4">
    <source>
        <dbReference type="EMBL" id="KAK5046774.1"/>
    </source>
</evidence>
<dbReference type="Pfam" id="PF08240">
    <property type="entry name" value="ADH_N"/>
    <property type="match status" value="1"/>
</dbReference>
<proteinExistence type="inferred from homology"/>
<dbReference type="AlphaFoldDB" id="A0AAV9N1J4"/>
<dbReference type="Pfam" id="PF00107">
    <property type="entry name" value="ADH_zinc_N"/>
    <property type="match status" value="1"/>
</dbReference>
<dbReference type="EMBL" id="JAVRRD010000028">
    <property type="protein sequence ID" value="KAK5046774.1"/>
    <property type="molecule type" value="Genomic_DNA"/>
</dbReference>